<reference evidence="1" key="2">
    <citation type="submission" date="2020-09" db="EMBL/GenBank/DDBJ databases">
        <authorList>
            <person name="Sun Q."/>
            <person name="Ohkuma M."/>
        </authorList>
    </citation>
    <scope>NUCLEOTIDE SEQUENCE</scope>
    <source>
        <strain evidence="1">JCM 3091</strain>
    </source>
</reference>
<reference evidence="1" key="1">
    <citation type="journal article" date="2014" name="Int. J. Syst. Evol. Microbiol.">
        <title>Complete genome sequence of Corynebacterium casei LMG S-19264T (=DSM 44701T), isolated from a smear-ripened cheese.</title>
        <authorList>
            <consortium name="US DOE Joint Genome Institute (JGI-PGF)"/>
            <person name="Walter F."/>
            <person name="Albersmeier A."/>
            <person name="Kalinowski J."/>
            <person name="Ruckert C."/>
        </authorList>
    </citation>
    <scope>NUCLEOTIDE SEQUENCE</scope>
    <source>
        <strain evidence="1">JCM 3091</strain>
    </source>
</reference>
<proteinExistence type="predicted"/>
<keyword evidence="2" id="KW-1185">Reference proteome</keyword>
<dbReference type="EMBL" id="BMQC01000008">
    <property type="protein sequence ID" value="GGK31908.1"/>
    <property type="molecule type" value="Genomic_DNA"/>
</dbReference>
<accession>A0A8J3BMG8</accession>
<name>A0A8J3BMG8_9ACTN</name>
<dbReference type="AlphaFoldDB" id="A0A8J3BMG8"/>
<evidence type="ECO:0000313" key="1">
    <source>
        <dbReference type="EMBL" id="GGK31908.1"/>
    </source>
</evidence>
<gene>
    <name evidence="1" type="ORF">GCM10010124_25860</name>
</gene>
<protein>
    <submittedName>
        <fullName evidence="1">Uncharacterized protein</fullName>
    </submittedName>
</protein>
<dbReference type="Proteomes" id="UP000662200">
    <property type="component" value="Unassembled WGS sequence"/>
</dbReference>
<dbReference type="RefSeq" id="WP_189114538.1">
    <property type="nucleotide sequence ID" value="NZ_BMQC01000008.1"/>
</dbReference>
<sequence>MTAEIVHRFAPAAEGDEPDLKRLAAHYTVEAYALHMQAFVGGSWTPDAIEARGMTVRAACNTWTAACALNALLWPDSHDAAELIQDAHDGKGEQIAEWLDDWMDRHGIDREAVIQAVEAQRAEAVTA</sequence>
<organism evidence="1 2">
    <name type="scientific">Pilimelia terevasa</name>
    <dbReference type="NCBI Taxonomy" id="53372"/>
    <lineage>
        <taxon>Bacteria</taxon>
        <taxon>Bacillati</taxon>
        <taxon>Actinomycetota</taxon>
        <taxon>Actinomycetes</taxon>
        <taxon>Micromonosporales</taxon>
        <taxon>Micromonosporaceae</taxon>
        <taxon>Pilimelia</taxon>
    </lineage>
</organism>
<comment type="caution">
    <text evidence="1">The sequence shown here is derived from an EMBL/GenBank/DDBJ whole genome shotgun (WGS) entry which is preliminary data.</text>
</comment>
<evidence type="ECO:0000313" key="2">
    <source>
        <dbReference type="Proteomes" id="UP000662200"/>
    </source>
</evidence>